<dbReference type="Pfam" id="PF07728">
    <property type="entry name" value="AAA_5"/>
    <property type="match status" value="1"/>
</dbReference>
<dbReference type="RefSeq" id="WP_078716717.1">
    <property type="nucleotide sequence ID" value="NZ_FUYC01000003.1"/>
</dbReference>
<dbReference type="SUPFAM" id="SSF52540">
    <property type="entry name" value="P-loop containing nucleoside triphosphate hydrolases"/>
    <property type="match status" value="1"/>
</dbReference>
<dbReference type="EMBL" id="FUYC01000003">
    <property type="protein sequence ID" value="SKA78549.1"/>
    <property type="molecule type" value="Genomic_DNA"/>
</dbReference>
<feature type="domain" description="AAA+ ATPase" evidence="1">
    <location>
        <begin position="16"/>
        <end position="152"/>
    </location>
</feature>
<gene>
    <name evidence="2" type="ORF">SAMN02745704_01153</name>
</gene>
<accession>A0A1T4WMV7</accession>
<name>A0A1T4WMV7_9BACT</name>
<dbReference type="Proteomes" id="UP000190027">
    <property type="component" value="Unassembled WGS sequence"/>
</dbReference>
<evidence type="ECO:0000313" key="2">
    <source>
        <dbReference type="EMBL" id="SKA78549.1"/>
    </source>
</evidence>
<dbReference type="STRING" id="1121449.SAMN02745704_01153"/>
<evidence type="ECO:0000313" key="3">
    <source>
        <dbReference type="Proteomes" id="UP000190027"/>
    </source>
</evidence>
<dbReference type="SMART" id="SM00382">
    <property type="entry name" value="AAA"/>
    <property type="match status" value="1"/>
</dbReference>
<proteinExistence type="predicted"/>
<dbReference type="GO" id="GO:0016887">
    <property type="term" value="F:ATP hydrolysis activity"/>
    <property type="evidence" value="ECO:0007669"/>
    <property type="project" value="InterPro"/>
</dbReference>
<dbReference type="CDD" id="cd00009">
    <property type="entry name" value="AAA"/>
    <property type="match status" value="1"/>
</dbReference>
<sequence>MTPSHIVSALQKLISISQPTFLWGAPGVGKSQIVQQVAQKLHLELIDVRAVLLDPVDLRGLPHIGQDGDTVWCPPSFLPRSGKGILFLDELNAAPPLVQAACYQLILDRKLGEYALPDGWTIVAAGNRDSDRSSTHRMPSALANRLVHLDFEPNLEDWTTWARSNGLDSRIISFLQLRPKLLHDFDPQKKERAFPSPRSWEFSARILSATPDRSEAVQIIAGTVGKGAATELSGYLRIWEELPNVDEMLANPEQASIPTDPAVVCALCESLARRASRETMPELATLAKRMPTEFGVLLMRDAAFTDPSIVQTEAFEGWAVSNHQVLM</sequence>
<dbReference type="InterPro" id="IPR027417">
    <property type="entry name" value="P-loop_NTPase"/>
</dbReference>
<keyword evidence="3" id="KW-1185">Reference proteome</keyword>
<dbReference type="Gene3D" id="3.40.50.300">
    <property type="entry name" value="P-loop containing nucleotide triphosphate hydrolases"/>
    <property type="match status" value="1"/>
</dbReference>
<dbReference type="InterPro" id="IPR003593">
    <property type="entry name" value="AAA+_ATPase"/>
</dbReference>
<dbReference type="OrthoDB" id="9808317at2"/>
<dbReference type="GO" id="GO:0005524">
    <property type="term" value="F:ATP binding"/>
    <property type="evidence" value="ECO:0007669"/>
    <property type="project" value="InterPro"/>
</dbReference>
<protein>
    <submittedName>
        <fullName evidence="2">MoxR-like ATPase</fullName>
    </submittedName>
</protein>
<organism evidence="2 3">
    <name type="scientific">Paucidesulfovibrio gracilis DSM 16080</name>
    <dbReference type="NCBI Taxonomy" id="1121449"/>
    <lineage>
        <taxon>Bacteria</taxon>
        <taxon>Pseudomonadati</taxon>
        <taxon>Thermodesulfobacteriota</taxon>
        <taxon>Desulfovibrionia</taxon>
        <taxon>Desulfovibrionales</taxon>
        <taxon>Desulfovibrionaceae</taxon>
        <taxon>Paucidesulfovibrio</taxon>
    </lineage>
</organism>
<dbReference type="InterPro" id="IPR011704">
    <property type="entry name" value="ATPase_dyneun-rel_AAA"/>
</dbReference>
<dbReference type="AlphaFoldDB" id="A0A1T4WMV7"/>
<reference evidence="2 3" key="1">
    <citation type="submission" date="2017-02" db="EMBL/GenBank/DDBJ databases">
        <authorList>
            <person name="Peterson S.W."/>
        </authorList>
    </citation>
    <scope>NUCLEOTIDE SEQUENCE [LARGE SCALE GENOMIC DNA]</scope>
    <source>
        <strain evidence="2 3">DSM 16080</strain>
    </source>
</reference>
<evidence type="ECO:0000259" key="1">
    <source>
        <dbReference type="SMART" id="SM00382"/>
    </source>
</evidence>